<dbReference type="InterPro" id="IPR015424">
    <property type="entry name" value="PyrdxlP-dep_Trfase"/>
</dbReference>
<dbReference type="InterPro" id="IPR004839">
    <property type="entry name" value="Aminotransferase_I/II_large"/>
</dbReference>
<dbReference type="NCBIfam" id="NF005915">
    <property type="entry name" value="PRK07908.1"/>
    <property type="match status" value="1"/>
</dbReference>
<feature type="domain" description="Aminotransferase class I/classII large" evidence="3">
    <location>
        <begin position="46"/>
        <end position="364"/>
    </location>
</feature>
<comment type="cofactor">
    <cofactor evidence="1">
        <name>pyridoxal 5'-phosphate</name>
        <dbReference type="ChEBI" id="CHEBI:597326"/>
    </cofactor>
</comment>
<gene>
    <name evidence="4" type="primary">cobC</name>
    <name evidence="4" type="ORF">KV203_06495</name>
</gene>
<proteinExistence type="predicted"/>
<keyword evidence="4" id="KW-0456">Lyase</keyword>
<name>A0ABX8SAV2_9ACTN</name>
<evidence type="ECO:0000313" key="4">
    <source>
        <dbReference type="EMBL" id="QXQ15003.1"/>
    </source>
</evidence>
<dbReference type="Pfam" id="PF00155">
    <property type="entry name" value="Aminotran_1_2"/>
    <property type="match status" value="1"/>
</dbReference>
<reference evidence="4" key="1">
    <citation type="submission" date="2021-07" db="EMBL/GenBank/DDBJ databases">
        <title>Candidatus Kaistella beijingensis sp. nov. isolated from a municipal wastewater treatment plant is involved in sludge foaming.</title>
        <authorList>
            <person name="Song Y."/>
            <person name="Liu S.-J."/>
        </authorList>
    </citation>
    <scope>NUCLEOTIDE SEQUENCE</scope>
    <source>
        <strain evidence="4">DSM 43998</strain>
    </source>
</reference>
<accession>A0ABX8SAV2</accession>
<protein>
    <submittedName>
        <fullName evidence="4">Rv2231c family pyridoxal phosphate-dependent protein CobC</fullName>
        <ecNumber evidence="4">4.1.1.81</ecNumber>
    </submittedName>
</protein>
<dbReference type="GO" id="GO:0048472">
    <property type="term" value="F:threonine-phosphate decarboxylase activity"/>
    <property type="evidence" value="ECO:0007669"/>
    <property type="project" value="UniProtKB-EC"/>
</dbReference>
<dbReference type="CDD" id="cd00609">
    <property type="entry name" value="AAT_like"/>
    <property type="match status" value="1"/>
</dbReference>
<dbReference type="Proteomes" id="UP000887023">
    <property type="component" value="Chromosome"/>
</dbReference>
<sequence>MLPVQTNDRCSRSGSVTVPFSVHSRAVDESDLDRLRYHGDQATGPDLLDFAVNVAAAGPPPWLRDRLAARLHTLGAYPSAAEDRETREVVAARHGRHPDEILLLAGGAEGFALLPRLAPRLTAMIHPSFTEPEFALREAGLPVARVLLEPPYRLAGARVPDAADLVVLGNPTNPTSVLHPAADVLALRRPGRLILVDEAFADTVPGEPESVAGRRLPDVLVLRSLTKTWSLAGLRCGYLIGPVGLLDRLRVGRAHWPLGSLQLAAIRACSEPVAVVEAAGWAVTLAAHRAAMADRLVAAGAAVHLPAAASFLLLHLPDAERVREQLRTQGIAVRRGDTFPGLGRSHLRVAVRPPDQVDALLAALDRIRAYADRS</sequence>
<dbReference type="EMBL" id="CP079105">
    <property type="protein sequence ID" value="QXQ15003.1"/>
    <property type="molecule type" value="Genomic_DNA"/>
</dbReference>
<evidence type="ECO:0000313" key="5">
    <source>
        <dbReference type="Proteomes" id="UP000887023"/>
    </source>
</evidence>
<dbReference type="InterPro" id="IPR015422">
    <property type="entry name" value="PyrdxlP-dep_Trfase_small"/>
</dbReference>
<dbReference type="Gene3D" id="3.40.640.10">
    <property type="entry name" value="Type I PLP-dependent aspartate aminotransferase-like (Major domain)"/>
    <property type="match status" value="1"/>
</dbReference>
<dbReference type="InterPro" id="IPR015421">
    <property type="entry name" value="PyrdxlP-dep_Trfase_major"/>
</dbReference>
<keyword evidence="2" id="KW-0663">Pyridoxal phosphate</keyword>
<dbReference type="PANTHER" id="PTHR42885">
    <property type="entry name" value="HISTIDINOL-PHOSPHATE AMINOTRANSFERASE-RELATED"/>
    <property type="match status" value="1"/>
</dbReference>
<dbReference type="SUPFAM" id="SSF53383">
    <property type="entry name" value="PLP-dependent transferases"/>
    <property type="match status" value="1"/>
</dbReference>
<organism evidence="4 5">
    <name type="scientific">Skermania pinensis</name>
    <dbReference type="NCBI Taxonomy" id="39122"/>
    <lineage>
        <taxon>Bacteria</taxon>
        <taxon>Bacillati</taxon>
        <taxon>Actinomycetota</taxon>
        <taxon>Actinomycetes</taxon>
        <taxon>Mycobacteriales</taxon>
        <taxon>Gordoniaceae</taxon>
        <taxon>Skermania</taxon>
    </lineage>
</organism>
<dbReference type="EC" id="4.1.1.81" evidence="4"/>
<keyword evidence="5" id="KW-1185">Reference proteome</keyword>
<dbReference type="PANTHER" id="PTHR42885:SF1">
    <property type="entry name" value="THREONINE-PHOSPHATE DECARBOXYLASE"/>
    <property type="match status" value="1"/>
</dbReference>
<evidence type="ECO:0000259" key="3">
    <source>
        <dbReference type="Pfam" id="PF00155"/>
    </source>
</evidence>
<dbReference type="Gene3D" id="3.90.1150.10">
    <property type="entry name" value="Aspartate Aminotransferase, domain 1"/>
    <property type="match status" value="1"/>
</dbReference>
<evidence type="ECO:0000256" key="2">
    <source>
        <dbReference type="ARBA" id="ARBA00022898"/>
    </source>
</evidence>
<evidence type="ECO:0000256" key="1">
    <source>
        <dbReference type="ARBA" id="ARBA00001933"/>
    </source>
</evidence>